<name>A0A643G4E0_9BURK</name>
<evidence type="ECO:0008006" key="3">
    <source>
        <dbReference type="Google" id="ProtNLM"/>
    </source>
</evidence>
<dbReference type="AlphaFoldDB" id="A0A643G4E0"/>
<protein>
    <recommendedName>
        <fullName evidence="3">Transcriptional regulator, IclR family</fullName>
    </recommendedName>
</protein>
<dbReference type="Proteomes" id="UP000397656">
    <property type="component" value="Chromosome 1"/>
</dbReference>
<dbReference type="RefSeq" id="WP_150983203.1">
    <property type="nucleotide sequence ID" value="NZ_CP062803.1"/>
</dbReference>
<dbReference type="GeneID" id="98401821"/>
<organism evidence="1 2">
    <name type="scientific">Cupriavidus basilensis</name>
    <dbReference type="NCBI Taxonomy" id="68895"/>
    <lineage>
        <taxon>Bacteria</taxon>
        <taxon>Pseudomonadati</taxon>
        <taxon>Pseudomonadota</taxon>
        <taxon>Betaproteobacteria</taxon>
        <taxon>Burkholderiales</taxon>
        <taxon>Burkholderiaceae</taxon>
        <taxon>Cupriavidus</taxon>
    </lineage>
</organism>
<evidence type="ECO:0000313" key="2">
    <source>
        <dbReference type="Proteomes" id="UP000397656"/>
    </source>
</evidence>
<accession>A0A643G4E0</accession>
<gene>
    <name evidence="1" type="ORF">F7R26_012970</name>
</gene>
<dbReference type="InterPro" id="IPR029016">
    <property type="entry name" value="GAF-like_dom_sf"/>
</dbReference>
<reference evidence="1 2" key="1">
    <citation type="submission" date="2020-10" db="EMBL/GenBank/DDBJ databases">
        <title>Complete genome sequence of Cupriavidus basilensis CCUG 49340T.</title>
        <authorList>
            <person name="Salva-Serra F."/>
            <person name="Donoso R.A."/>
            <person name="Cho K.H."/>
            <person name="Yoo J.A."/>
            <person name="Lee K."/>
            <person name="Yoon S.-H."/>
            <person name="Perez-Pantoja D."/>
            <person name="Moore E.R.B."/>
        </authorList>
    </citation>
    <scope>NUCLEOTIDE SEQUENCE [LARGE SCALE GENOMIC DNA]</scope>
    <source>
        <strain evidence="2">CCUG 49340</strain>
    </source>
</reference>
<dbReference type="Gene3D" id="3.30.450.40">
    <property type="match status" value="1"/>
</dbReference>
<dbReference type="EMBL" id="CP062803">
    <property type="protein sequence ID" value="QOT75144.1"/>
    <property type="molecule type" value="Genomic_DNA"/>
</dbReference>
<sequence length="64" mass="7419">MNRREWRNDVHAVAVPLFRPVDSQWLIFNCGVSAQARPFAAREREVAPGLMDLVRNVERLLGMR</sequence>
<evidence type="ECO:0000313" key="1">
    <source>
        <dbReference type="EMBL" id="QOT75144.1"/>
    </source>
</evidence>
<proteinExistence type="predicted"/>
<dbReference type="SUPFAM" id="SSF55781">
    <property type="entry name" value="GAF domain-like"/>
    <property type="match status" value="1"/>
</dbReference>